<reference evidence="9 10" key="1">
    <citation type="submission" date="2012-04" db="EMBL/GenBank/DDBJ databases">
        <title>The Genome Sequence of Saprolegnia declina VS20.</title>
        <authorList>
            <consortium name="The Broad Institute Genome Sequencing Platform"/>
            <person name="Russ C."/>
            <person name="Nusbaum C."/>
            <person name="Tyler B."/>
            <person name="van West P."/>
            <person name="Dieguez-Uribeondo J."/>
            <person name="de Bruijn I."/>
            <person name="Tripathy S."/>
            <person name="Jiang R."/>
            <person name="Young S.K."/>
            <person name="Zeng Q."/>
            <person name="Gargeya S."/>
            <person name="Fitzgerald M."/>
            <person name="Haas B."/>
            <person name="Abouelleil A."/>
            <person name="Alvarado L."/>
            <person name="Arachchi H.M."/>
            <person name="Berlin A."/>
            <person name="Chapman S.B."/>
            <person name="Goldberg J."/>
            <person name="Griggs A."/>
            <person name="Gujja S."/>
            <person name="Hansen M."/>
            <person name="Howarth C."/>
            <person name="Imamovic A."/>
            <person name="Larimer J."/>
            <person name="McCowen C."/>
            <person name="Montmayeur A."/>
            <person name="Murphy C."/>
            <person name="Neiman D."/>
            <person name="Pearson M."/>
            <person name="Priest M."/>
            <person name="Roberts A."/>
            <person name="Saif S."/>
            <person name="Shea T."/>
            <person name="Sisk P."/>
            <person name="Sykes S."/>
            <person name="Wortman J."/>
            <person name="Nusbaum C."/>
            <person name="Birren B."/>
        </authorList>
    </citation>
    <scope>NUCLEOTIDE SEQUENCE [LARGE SCALE GENOMIC DNA]</scope>
    <source>
        <strain evidence="9 10">VS20</strain>
    </source>
</reference>
<evidence type="ECO:0008006" key="11">
    <source>
        <dbReference type="Google" id="ProtNLM"/>
    </source>
</evidence>
<dbReference type="InterPro" id="IPR036259">
    <property type="entry name" value="MFS_trans_sf"/>
</dbReference>
<dbReference type="STRING" id="1156394.T0PXG1"/>
<dbReference type="SUPFAM" id="SSF103473">
    <property type="entry name" value="MFS general substrate transporter"/>
    <property type="match status" value="1"/>
</dbReference>
<evidence type="ECO:0000256" key="8">
    <source>
        <dbReference type="SAM" id="Phobius"/>
    </source>
</evidence>
<dbReference type="InterPro" id="IPR039309">
    <property type="entry name" value="BT1"/>
</dbReference>
<feature type="transmembrane region" description="Helical" evidence="8">
    <location>
        <begin position="206"/>
        <end position="227"/>
    </location>
</feature>
<feature type="transmembrane region" description="Helical" evidence="8">
    <location>
        <begin position="425"/>
        <end position="446"/>
    </location>
</feature>
<feature type="transmembrane region" description="Helical" evidence="8">
    <location>
        <begin position="469"/>
        <end position="489"/>
    </location>
</feature>
<keyword evidence="10" id="KW-1185">Reference proteome</keyword>
<dbReference type="GeneID" id="19952802"/>
<feature type="transmembrane region" description="Helical" evidence="8">
    <location>
        <begin position="169"/>
        <end position="194"/>
    </location>
</feature>
<feature type="transmembrane region" description="Helical" evidence="8">
    <location>
        <begin position="509"/>
        <end position="533"/>
    </location>
</feature>
<dbReference type="OrthoDB" id="10301275at2759"/>
<dbReference type="EMBL" id="JH767177">
    <property type="protein sequence ID" value="EQC30224.1"/>
    <property type="molecule type" value="Genomic_DNA"/>
</dbReference>
<gene>
    <name evidence="9" type="ORF">SDRG_12075</name>
</gene>
<dbReference type="PANTHER" id="PTHR31585:SF5">
    <property type="entry name" value="RNA-BINDING S4 DOMAIN-CONTAINING PROTEIN"/>
    <property type="match status" value="1"/>
</dbReference>
<dbReference type="InParanoid" id="T0PXG1"/>
<keyword evidence="4 8" id="KW-0812">Transmembrane</keyword>
<keyword evidence="6 8" id="KW-0472">Membrane</keyword>
<feature type="transmembrane region" description="Helical" evidence="8">
    <location>
        <begin position="247"/>
        <end position="266"/>
    </location>
</feature>
<evidence type="ECO:0000256" key="5">
    <source>
        <dbReference type="ARBA" id="ARBA00022989"/>
    </source>
</evidence>
<feature type="transmembrane region" description="Helical" evidence="8">
    <location>
        <begin position="553"/>
        <end position="575"/>
    </location>
</feature>
<protein>
    <recommendedName>
        <fullName evidence="11">Major facilitator superfamily (MFS) profile domain-containing protein</fullName>
    </recommendedName>
</protein>
<name>T0PXG1_SAPDV</name>
<dbReference type="PANTHER" id="PTHR31585">
    <property type="entry name" value="FOLATE-BIOPTERIN TRANSPORTER 1, CHLOROPLASTIC"/>
    <property type="match status" value="1"/>
</dbReference>
<sequence length="580" mass="62505">MVGTARPSRYSDDRLSFLSSVRSSARHLPFDDDASFEPVKTPTDLEGGALRNGDAPSATSPEILALLFQYACIGIVDGGIYGMTYPILTGYFQLEGNVLNSATALMGLGWSLKVFFGLLTDCVPICGYHRKPYILLGWTLTALLLTIVACKPAGAPAPDPSANANGTTLALLCAVGCFFYIMADVAQDALLVAYAQREPLVTRGRLQSMVYAVRTVCSAGITAIYGFCLNSTRMAGTYDWDIGVNGYFWILAATSILNVPIVWLFIRDTKATQPVSVANYLARLWTLAQKRVVWQVMVFIFLFSLCNSYINTTAAPYVALYWAKVETLNAALTSILGSLIFASVLAATGKYGTQWNWRYVLVITAVGANVIDALVVYCTIYDVLRSQWFFLGVPLTTQLPLGINFVVGTFVIIELAEEGSEGVMYGLLTTIANLPGVFGPLLTNVLDAHFDVGRERIALDAPETRNNVAYTYVISYAATGLGCLCVFLLPSQKAAVADLKARGGSYPRVASVIYFAFFVILATSVTGTMASMFDTTRCLRLAGGSGCDEEPSQLYLLGIIVPSSGALLTLLALALRATPV</sequence>
<feature type="transmembrane region" description="Helical" evidence="8">
    <location>
        <begin position="330"/>
        <end position="347"/>
    </location>
</feature>
<feature type="transmembrane region" description="Helical" evidence="8">
    <location>
        <begin position="292"/>
        <end position="310"/>
    </location>
</feature>
<proteinExistence type="inferred from homology"/>
<evidence type="ECO:0000256" key="2">
    <source>
        <dbReference type="ARBA" id="ARBA00007015"/>
    </source>
</evidence>
<evidence type="ECO:0000256" key="7">
    <source>
        <dbReference type="SAM" id="MobiDB-lite"/>
    </source>
</evidence>
<evidence type="ECO:0000256" key="3">
    <source>
        <dbReference type="ARBA" id="ARBA00022448"/>
    </source>
</evidence>
<feature type="transmembrane region" description="Helical" evidence="8">
    <location>
        <begin position="359"/>
        <end position="382"/>
    </location>
</feature>
<keyword evidence="5 8" id="KW-1133">Transmembrane helix</keyword>
<evidence type="ECO:0000313" key="9">
    <source>
        <dbReference type="EMBL" id="EQC30224.1"/>
    </source>
</evidence>
<evidence type="ECO:0000313" key="10">
    <source>
        <dbReference type="Proteomes" id="UP000030762"/>
    </source>
</evidence>
<dbReference type="Pfam" id="PF03092">
    <property type="entry name" value="BT1"/>
    <property type="match status" value="1"/>
</dbReference>
<dbReference type="eggNOG" id="ENOG502RVJ4">
    <property type="taxonomic scope" value="Eukaryota"/>
</dbReference>
<organism evidence="9 10">
    <name type="scientific">Saprolegnia diclina (strain VS20)</name>
    <dbReference type="NCBI Taxonomy" id="1156394"/>
    <lineage>
        <taxon>Eukaryota</taxon>
        <taxon>Sar</taxon>
        <taxon>Stramenopiles</taxon>
        <taxon>Oomycota</taxon>
        <taxon>Saprolegniomycetes</taxon>
        <taxon>Saprolegniales</taxon>
        <taxon>Saprolegniaceae</taxon>
        <taxon>Saprolegnia</taxon>
    </lineage>
</organism>
<accession>T0PXG1</accession>
<dbReference type="VEuPathDB" id="FungiDB:SDRG_12075"/>
<feature type="transmembrane region" description="Helical" evidence="8">
    <location>
        <begin position="388"/>
        <end position="413"/>
    </location>
</feature>
<dbReference type="GO" id="GO:0016020">
    <property type="term" value="C:membrane"/>
    <property type="evidence" value="ECO:0007669"/>
    <property type="project" value="UniProtKB-SubCell"/>
</dbReference>
<evidence type="ECO:0000256" key="6">
    <source>
        <dbReference type="ARBA" id="ARBA00023136"/>
    </source>
</evidence>
<dbReference type="OMA" id="CFFYIMA"/>
<feature type="transmembrane region" description="Helical" evidence="8">
    <location>
        <begin position="63"/>
        <end position="82"/>
    </location>
</feature>
<evidence type="ECO:0000256" key="4">
    <source>
        <dbReference type="ARBA" id="ARBA00022692"/>
    </source>
</evidence>
<feature type="transmembrane region" description="Helical" evidence="8">
    <location>
        <begin position="132"/>
        <end position="149"/>
    </location>
</feature>
<comment type="subcellular location">
    <subcellularLocation>
        <location evidence="1">Membrane</location>
        <topology evidence="1">Multi-pass membrane protein</topology>
    </subcellularLocation>
</comment>
<dbReference type="Gene3D" id="1.20.1250.20">
    <property type="entry name" value="MFS general substrate transporter like domains"/>
    <property type="match status" value="1"/>
</dbReference>
<dbReference type="Proteomes" id="UP000030762">
    <property type="component" value="Unassembled WGS sequence"/>
</dbReference>
<keyword evidence="3" id="KW-0813">Transport</keyword>
<feature type="transmembrane region" description="Helical" evidence="8">
    <location>
        <begin position="102"/>
        <end position="120"/>
    </location>
</feature>
<evidence type="ECO:0000256" key="1">
    <source>
        <dbReference type="ARBA" id="ARBA00004141"/>
    </source>
</evidence>
<dbReference type="RefSeq" id="XP_008616356.1">
    <property type="nucleotide sequence ID" value="XM_008618134.1"/>
</dbReference>
<feature type="region of interest" description="Disordered" evidence="7">
    <location>
        <begin position="33"/>
        <end position="52"/>
    </location>
</feature>
<dbReference type="AlphaFoldDB" id="T0PXG1"/>
<comment type="similarity">
    <text evidence="2">Belongs to the major facilitator superfamily. Folate-biopterin transporter (TC 2.A.71) family.</text>
</comment>